<comment type="similarity">
    <text evidence="1 11">Belongs to the thymidylate kinase family.</text>
</comment>
<dbReference type="SUPFAM" id="SSF52540">
    <property type="entry name" value="P-loop containing nucleoside triphosphate hydrolases"/>
    <property type="match status" value="1"/>
</dbReference>
<dbReference type="GO" id="GO:0004798">
    <property type="term" value="F:dTMP kinase activity"/>
    <property type="evidence" value="ECO:0007669"/>
    <property type="project" value="UniProtKB-UniRule"/>
</dbReference>
<dbReference type="EC" id="2.7.4.9" evidence="2 11"/>
<dbReference type="GO" id="GO:0006235">
    <property type="term" value="P:dTTP biosynthetic process"/>
    <property type="evidence" value="ECO:0007669"/>
    <property type="project" value="UniProtKB-UniRule"/>
</dbReference>
<dbReference type="GO" id="GO:0005524">
    <property type="term" value="F:ATP binding"/>
    <property type="evidence" value="ECO:0007669"/>
    <property type="project" value="UniProtKB-UniRule"/>
</dbReference>
<dbReference type="InterPro" id="IPR018095">
    <property type="entry name" value="Thymidylate_kin_CS"/>
</dbReference>
<dbReference type="InterPro" id="IPR027417">
    <property type="entry name" value="P-loop_NTPase"/>
</dbReference>
<comment type="function">
    <text evidence="10 11">Phosphorylation of dTMP to form dTDP in both de novo and salvage pathways of dTTP synthesis.</text>
</comment>
<dbReference type="FunFam" id="3.40.50.300:FF:000225">
    <property type="entry name" value="Thymidylate kinase"/>
    <property type="match status" value="1"/>
</dbReference>
<evidence type="ECO:0000256" key="10">
    <source>
        <dbReference type="ARBA" id="ARBA00057735"/>
    </source>
</evidence>
<dbReference type="GO" id="GO:0005829">
    <property type="term" value="C:cytosol"/>
    <property type="evidence" value="ECO:0007669"/>
    <property type="project" value="TreeGrafter"/>
</dbReference>
<dbReference type="InterPro" id="IPR018094">
    <property type="entry name" value="Thymidylate_kinase"/>
</dbReference>
<dbReference type="EMBL" id="FOMD01000002">
    <property type="protein sequence ID" value="SFC93656.1"/>
    <property type="molecule type" value="Genomic_DNA"/>
</dbReference>
<keyword evidence="14" id="KW-1185">Reference proteome</keyword>
<proteinExistence type="inferred from homology"/>
<dbReference type="HAMAP" id="MF_00165">
    <property type="entry name" value="Thymidylate_kinase"/>
    <property type="match status" value="1"/>
</dbReference>
<organism evidence="13 14">
    <name type="scientific">Klenkia taihuensis</name>
    <dbReference type="NCBI Taxonomy" id="1225127"/>
    <lineage>
        <taxon>Bacteria</taxon>
        <taxon>Bacillati</taxon>
        <taxon>Actinomycetota</taxon>
        <taxon>Actinomycetes</taxon>
        <taxon>Geodermatophilales</taxon>
        <taxon>Geodermatophilaceae</taxon>
        <taxon>Klenkia</taxon>
    </lineage>
</organism>
<evidence type="ECO:0000256" key="5">
    <source>
        <dbReference type="ARBA" id="ARBA00022727"/>
    </source>
</evidence>
<keyword evidence="4 11" id="KW-0808">Transferase</keyword>
<evidence type="ECO:0000313" key="14">
    <source>
        <dbReference type="Proteomes" id="UP000199022"/>
    </source>
</evidence>
<evidence type="ECO:0000256" key="4">
    <source>
        <dbReference type="ARBA" id="ARBA00022679"/>
    </source>
</evidence>
<evidence type="ECO:0000313" key="13">
    <source>
        <dbReference type="EMBL" id="SFC93656.1"/>
    </source>
</evidence>
<evidence type="ECO:0000256" key="3">
    <source>
        <dbReference type="ARBA" id="ARBA00017144"/>
    </source>
</evidence>
<evidence type="ECO:0000256" key="1">
    <source>
        <dbReference type="ARBA" id="ARBA00009776"/>
    </source>
</evidence>
<dbReference type="GO" id="GO:0006233">
    <property type="term" value="P:dTDP biosynthetic process"/>
    <property type="evidence" value="ECO:0007669"/>
    <property type="project" value="InterPro"/>
</dbReference>
<dbReference type="NCBIfam" id="TIGR00041">
    <property type="entry name" value="DTMP_kinase"/>
    <property type="match status" value="1"/>
</dbReference>
<accession>A0A1I1N8F7</accession>
<comment type="catalytic activity">
    <reaction evidence="9 11">
        <text>dTMP + ATP = dTDP + ADP</text>
        <dbReference type="Rhea" id="RHEA:13517"/>
        <dbReference type="ChEBI" id="CHEBI:30616"/>
        <dbReference type="ChEBI" id="CHEBI:58369"/>
        <dbReference type="ChEBI" id="CHEBI:63528"/>
        <dbReference type="ChEBI" id="CHEBI:456216"/>
        <dbReference type="EC" id="2.7.4.9"/>
    </reaction>
</comment>
<dbReference type="CDD" id="cd01672">
    <property type="entry name" value="TMPK"/>
    <property type="match status" value="1"/>
</dbReference>
<dbReference type="PROSITE" id="PS01331">
    <property type="entry name" value="THYMIDYLATE_KINASE"/>
    <property type="match status" value="1"/>
</dbReference>
<feature type="binding site" evidence="11">
    <location>
        <begin position="15"/>
        <end position="22"/>
    </location>
    <ligand>
        <name>ATP</name>
        <dbReference type="ChEBI" id="CHEBI:30616"/>
    </ligand>
</feature>
<dbReference type="Pfam" id="PF02223">
    <property type="entry name" value="Thymidylate_kin"/>
    <property type="match status" value="1"/>
</dbReference>
<name>A0A1I1N8F7_9ACTN</name>
<dbReference type="Gene3D" id="3.40.50.300">
    <property type="entry name" value="P-loop containing nucleotide triphosphate hydrolases"/>
    <property type="match status" value="1"/>
</dbReference>
<dbReference type="InterPro" id="IPR039430">
    <property type="entry name" value="Thymidylate_kin-like_dom"/>
</dbReference>
<keyword evidence="6 11" id="KW-0547">Nucleotide-binding</keyword>
<evidence type="ECO:0000259" key="12">
    <source>
        <dbReference type="Pfam" id="PF02223"/>
    </source>
</evidence>
<evidence type="ECO:0000256" key="2">
    <source>
        <dbReference type="ARBA" id="ARBA00012980"/>
    </source>
</evidence>
<keyword evidence="5 11" id="KW-0545">Nucleotide biosynthesis</keyword>
<dbReference type="Proteomes" id="UP000199022">
    <property type="component" value="Unassembled WGS sequence"/>
</dbReference>
<dbReference type="AlphaFoldDB" id="A0A1I1N8F7"/>
<sequence>MAAVVSAGVFIAFEGGEGAGKSTQVSRLGEWLTGRGRAVRTTREPGAPTAVGPALRSLVLDPATTGLAPRAEALIYAADRAQHVHEVVRPALAAGEVVITDRYVDSSLAYQGAGREIAVEEVAGISRWATGGLRPDLTVLLDLPPEVGLARARGRAAADRLEGEPVQFHRRVRATFLALADAEPQRYLVLDGTRPVDELAGTVRQRVAELVGEPA</sequence>
<evidence type="ECO:0000256" key="8">
    <source>
        <dbReference type="ARBA" id="ARBA00022840"/>
    </source>
</evidence>
<evidence type="ECO:0000256" key="7">
    <source>
        <dbReference type="ARBA" id="ARBA00022777"/>
    </source>
</evidence>
<keyword evidence="8 11" id="KW-0067">ATP-binding</keyword>
<dbReference type="STRING" id="1225127.SAMN05661030_2008"/>
<reference evidence="14" key="1">
    <citation type="submission" date="2016-10" db="EMBL/GenBank/DDBJ databases">
        <authorList>
            <person name="Varghese N."/>
            <person name="Submissions S."/>
        </authorList>
    </citation>
    <scope>NUCLEOTIDE SEQUENCE [LARGE SCALE GENOMIC DNA]</scope>
    <source>
        <strain evidence="14">DSM 45962</strain>
    </source>
</reference>
<evidence type="ECO:0000256" key="9">
    <source>
        <dbReference type="ARBA" id="ARBA00048743"/>
    </source>
</evidence>
<gene>
    <name evidence="11" type="primary">tmk</name>
    <name evidence="13" type="ORF">SAMN05661030_2008</name>
</gene>
<dbReference type="PANTHER" id="PTHR10344">
    <property type="entry name" value="THYMIDYLATE KINASE"/>
    <property type="match status" value="1"/>
</dbReference>
<dbReference type="GO" id="GO:0006227">
    <property type="term" value="P:dUDP biosynthetic process"/>
    <property type="evidence" value="ECO:0007669"/>
    <property type="project" value="TreeGrafter"/>
</dbReference>
<protein>
    <recommendedName>
        <fullName evidence="3 11">Thymidylate kinase</fullName>
        <ecNumber evidence="2 11">2.7.4.9</ecNumber>
    </recommendedName>
    <alternativeName>
        <fullName evidence="11">dTMP kinase</fullName>
    </alternativeName>
</protein>
<evidence type="ECO:0000256" key="11">
    <source>
        <dbReference type="HAMAP-Rule" id="MF_00165"/>
    </source>
</evidence>
<evidence type="ECO:0000256" key="6">
    <source>
        <dbReference type="ARBA" id="ARBA00022741"/>
    </source>
</evidence>
<dbReference type="PANTHER" id="PTHR10344:SF4">
    <property type="entry name" value="UMP-CMP KINASE 2, MITOCHONDRIAL"/>
    <property type="match status" value="1"/>
</dbReference>
<feature type="domain" description="Thymidylate kinase-like" evidence="12">
    <location>
        <begin position="13"/>
        <end position="199"/>
    </location>
</feature>
<keyword evidence="7 11" id="KW-0418">Kinase</keyword>